<comment type="caution">
    <text evidence="2">The sequence shown here is derived from an EMBL/GenBank/DDBJ whole genome shotgun (WGS) entry which is preliminary data.</text>
</comment>
<feature type="compositionally biased region" description="Polar residues" evidence="1">
    <location>
        <begin position="114"/>
        <end position="128"/>
    </location>
</feature>
<proteinExistence type="predicted"/>
<evidence type="ECO:0000313" key="3">
    <source>
        <dbReference type="Proteomes" id="UP000467840"/>
    </source>
</evidence>
<feature type="region of interest" description="Disordered" evidence="1">
    <location>
        <begin position="108"/>
        <end position="215"/>
    </location>
</feature>
<dbReference type="EMBL" id="JAAGAX010000011">
    <property type="protein sequence ID" value="KAF2298701.1"/>
    <property type="molecule type" value="Genomic_DNA"/>
</dbReference>
<protein>
    <submittedName>
        <fullName evidence="2">Uncharacterized protein</fullName>
    </submittedName>
</protein>
<dbReference type="AlphaFoldDB" id="A0A6A6LB79"/>
<feature type="compositionally biased region" description="Basic and acidic residues" evidence="1">
    <location>
        <begin position="174"/>
        <end position="183"/>
    </location>
</feature>
<keyword evidence="3" id="KW-1185">Reference proteome</keyword>
<dbReference type="Proteomes" id="UP000467840">
    <property type="component" value="Chromosome 1"/>
</dbReference>
<sequence length="215" mass="24714">MKGENFSVKKKSKVIDVDFIASALILPNDGNRIGTVKEAKKFEGYSNPIPIKEIFKDNDDRKIRITVMVEQNAKMDMLINRRDRWEWFMKKVVQKLFGESFRKFREFGSYPHGTASTSNAKEASSSGRKISKMKEEEENVAIDEKGNEESKQAEVKEKEKNDEKGKLQKRNQKKKESNKEKSNETSLSHIKSNNSSENGKSGSNNVSSQEEEKRR</sequence>
<evidence type="ECO:0000256" key="1">
    <source>
        <dbReference type="SAM" id="MobiDB-lite"/>
    </source>
</evidence>
<organism evidence="2 3">
    <name type="scientific">Hevea brasiliensis</name>
    <name type="common">Para rubber tree</name>
    <name type="synonym">Siphonia brasiliensis</name>
    <dbReference type="NCBI Taxonomy" id="3981"/>
    <lineage>
        <taxon>Eukaryota</taxon>
        <taxon>Viridiplantae</taxon>
        <taxon>Streptophyta</taxon>
        <taxon>Embryophyta</taxon>
        <taxon>Tracheophyta</taxon>
        <taxon>Spermatophyta</taxon>
        <taxon>Magnoliopsida</taxon>
        <taxon>eudicotyledons</taxon>
        <taxon>Gunneridae</taxon>
        <taxon>Pentapetalae</taxon>
        <taxon>rosids</taxon>
        <taxon>fabids</taxon>
        <taxon>Malpighiales</taxon>
        <taxon>Euphorbiaceae</taxon>
        <taxon>Crotonoideae</taxon>
        <taxon>Micrandreae</taxon>
        <taxon>Hevea</taxon>
    </lineage>
</organism>
<feature type="compositionally biased region" description="Low complexity" evidence="1">
    <location>
        <begin position="191"/>
        <end position="208"/>
    </location>
</feature>
<feature type="compositionally biased region" description="Basic and acidic residues" evidence="1">
    <location>
        <begin position="142"/>
        <end position="166"/>
    </location>
</feature>
<reference evidence="2 3" key="1">
    <citation type="journal article" date="2020" name="Mol. Plant">
        <title>The Chromosome-Based Rubber Tree Genome Provides New Insights into Spurge Genome Evolution and Rubber Biosynthesis.</title>
        <authorList>
            <person name="Liu J."/>
            <person name="Shi C."/>
            <person name="Shi C.C."/>
            <person name="Li W."/>
            <person name="Zhang Q.J."/>
            <person name="Zhang Y."/>
            <person name="Li K."/>
            <person name="Lu H.F."/>
            <person name="Shi C."/>
            <person name="Zhu S.T."/>
            <person name="Xiao Z.Y."/>
            <person name="Nan H."/>
            <person name="Yue Y."/>
            <person name="Zhu X.G."/>
            <person name="Wu Y."/>
            <person name="Hong X.N."/>
            <person name="Fan G.Y."/>
            <person name="Tong Y."/>
            <person name="Zhang D."/>
            <person name="Mao C.L."/>
            <person name="Liu Y.L."/>
            <person name="Hao S.J."/>
            <person name="Liu W.Q."/>
            <person name="Lv M.Q."/>
            <person name="Zhang H.B."/>
            <person name="Liu Y."/>
            <person name="Hu-Tang G.R."/>
            <person name="Wang J.P."/>
            <person name="Wang J.H."/>
            <person name="Sun Y.H."/>
            <person name="Ni S.B."/>
            <person name="Chen W.B."/>
            <person name="Zhang X.C."/>
            <person name="Jiao Y.N."/>
            <person name="Eichler E.E."/>
            <person name="Li G.H."/>
            <person name="Liu X."/>
            <person name="Gao L.Z."/>
        </authorList>
    </citation>
    <scope>NUCLEOTIDE SEQUENCE [LARGE SCALE GENOMIC DNA]</scope>
    <source>
        <strain evidence="3">cv. GT1</strain>
        <tissue evidence="2">Leaf</tissue>
    </source>
</reference>
<gene>
    <name evidence="2" type="ORF">GH714_025456</name>
</gene>
<evidence type="ECO:0000313" key="2">
    <source>
        <dbReference type="EMBL" id="KAF2298701.1"/>
    </source>
</evidence>
<accession>A0A6A6LB79</accession>
<name>A0A6A6LB79_HEVBR</name>